<evidence type="ECO:0000313" key="1">
    <source>
        <dbReference type="EMBL" id="KAF2464608.1"/>
    </source>
</evidence>
<keyword evidence="2" id="KW-1185">Reference proteome</keyword>
<gene>
    <name evidence="1" type="ORF">BDR25DRAFT_361447</name>
</gene>
<proteinExistence type="predicted"/>
<comment type="caution">
    <text evidence="1">The sequence shown here is derived from an EMBL/GenBank/DDBJ whole genome shotgun (WGS) entry which is preliminary data.</text>
</comment>
<name>A0ACB6QCB4_9PLEO</name>
<dbReference type="Proteomes" id="UP000799755">
    <property type="component" value="Unassembled WGS sequence"/>
</dbReference>
<evidence type="ECO:0000313" key="2">
    <source>
        <dbReference type="Proteomes" id="UP000799755"/>
    </source>
</evidence>
<organism evidence="1 2">
    <name type="scientific">Lindgomyces ingoldianus</name>
    <dbReference type="NCBI Taxonomy" id="673940"/>
    <lineage>
        <taxon>Eukaryota</taxon>
        <taxon>Fungi</taxon>
        <taxon>Dikarya</taxon>
        <taxon>Ascomycota</taxon>
        <taxon>Pezizomycotina</taxon>
        <taxon>Dothideomycetes</taxon>
        <taxon>Pleosporomycetidae</taxon>
        <taxon>Pleosporales</taxon>
        <taxon>Lindgomycetaceae</taxon>
        <taxon>Lindgomyces</taxon>
    </lineage>
</organism>
<protein>
    <submittedName>
        <fullName evidence="1">Uncharacterized protein</fullName>
    </submittedName>
</protein>
<reference evidence="1" key="1">
    <citation type="journal article" date="2020" name="Stud. Mycol.">
        <title>101 Dothideomycetes genomes: a test case for predicting lifestyles and emergence of pathogens.</title>
        <authorList>
            <person name="Haridas S."/>
            <person name="Albert R."/>
            <person name="Binder M."/>
            <person name="Bloem J."/>
            <person name="Labutti K."/>
            <person name="Salamov A."/>
            <person name="Andreopoulos B."/>
            <person name="Baker S."/>
            <person name="Barry K."/>
            <person name="Bills G."/>
            <person name="Bluhm B."/>
            <person name="Cannon C."/>
            <person name="Castanera R."/>
            <person name="Culley D."/>
            <person name="Daum C."/>
            <person name="Ezra D."/>
            <person name="Gonzalez J."/>
            <person name="Henrissat B."/>
            <person name="Kuo A."/>
            <person name="Liang C."/>
            <person name="Lipzen A."/>
            <person name="Lutzoni F."/>
            <person name="Magnuson J."/>
            <person name="Mondo S."/>
            <person name="Nolan M."/>
            <person name="Ohm R."/>
            <person name="Pangilinan J."/>
            <person name="Park H.-J."/>
            <person name="Ramirez L."/>
            <person name="Alfaro M."/>
            <person name="Sun H."/>
            <person name="Tritt A."/>
            <person name="Yoshinaga Y."/>
            <person name="Zwiers L.-H."/>
            <person name="Turgeon B."/>
            <person name="Goodwin S."/>
            <person name="Spatafora J."/>
            <person name="Crous P."/>
            <person name="Grigoriev I."/>
        </authorList>
    </citation>
    <scope>NUCLEOTIDE SEQUENCE</scope>
    <source>
        <strain evidence="1">ATCC 200398</strain>
    </source>
</reference>
<sequence>MLLIEGIFDAYDHSVPLKEFQTASKPRLRIFNGWRSRNTELDHQHLKELYASNILCCGQPSVSMRRFASPTEHMKSRAEVTERVVSAFRFVFHLAYEFLEARCFRIQYRAVTRVHNALNHIPKPLNNCVHSTQQCPATLKPEKWERNDDLIKVAQWSLTPEWIPKTPTPTFIDPCDPLFRVPERNSPTAVALARFAGHTFAILEFGSYPAAEFGWGNNDAY</sequence>
<dbReference type="EMBL" id="MU003535">
    <property type="protein sequence ID" value="KAF2464608.1"/>
    <property type="molecule type" value="Genomic_DNA"/>
</dbReference>
<accession>A0ACB6QCB4</accession>